<keyword evidence="3" id="KW-1185">Reference proteome</keyword>
<dbReference type="KEGG" id="sdr:SCD_n02205"/>
<dbReference type="EMBL" id="AP013066">
    <property type="protein sequence ID" value="BAN36014.1"/>
    <property type="molecule type" value="Genomic_DNA"/>
</dbReference>
<dbReference type="Proteomes" id="UP000015559">
    <property type="component" value="Chromosome"/>
</dbReference>
<dbReference type="STRING" id="1163617.SCD_n02205"/>
<evidence type="ECO:0008006" key="4">
    <source>
        <dbReference type="Google" id="ProtNLM"/>
    </source>
</evidence>
<feature type="transmembrane region" description="Helical" evidence="1">
    <location>
        <begin position="55"/>
        <end position="78"/>
    </location>
</feature>
<protein>
    <recommendedName>
        <fullName evidence="4">Transmembrane protein</fullName>
    </recommendedName>
</protein>
<evidence type="ECO:0000313" key="3">
    <source>
        <dbReference type="Proteomes" id="UP000015559"/>
    </source>
</evidence>
<keyword evidence="1" id="KW-0812">Transmembrane</keyword>
<keyword evidence="1" id="KW-1133">Transmembrane helix</keyword>
<evidence type="ECO:0000256" key="1">
    <source>
        <dbReference type="SAM" id="Phobius"/>
    </source>
</evidence>
<organism evidence="2 3">
    <name type="scientific">Sulfuricella denitrificans (strain DSM 22764 / NBRC 105220 / skB26)</name>
    <dbReference type="NCBI Taxonomy" id="1163617"/>
    <lineage>
        <taxon>Bacteria</taxon>
        <taxon>Pseudomonadati</taxon>
        <taxon>Pseudomonadota</taxon>
        <taxon>Betaproteobacteria</taxon>
        <taxon>Nitrosomonadales</taxon>
        <taxon>Sulfuricellaceae</taxon>
        <taxon>Sulfuricella</taxon>
    </lineage>
</organism>
<keyword evidence="1" id="KW-0472">Membrane</keyword>
<sequence length="108" mass="12080">MEPLLDDATVSSFLPPTRRIIMHIAVIAAISLIGGPLLGLYVFNAPRGEMLTLSLRTGLGWGLSFAFVAAFIYTAWLIRTAWKGYYKHVAARKMDEFYRAIEGEQTKD</sequence>
<name>S6AMH8_SULDS</name>
<evidence type="ECO:0000313" key="2">
    <source>
        <dbReference type="EMBL" id="BAN36014.1"/>
    </source>
</evidence>
<reference evidence="2 3" key="1">
    <citation type="journal article" date="2012" name="Appl. Environ. Microbiol.">
        <title>Draft genome sequence of a psychrotolerant sulfur-oxidizing bacterium, Sulfuricella denitrificans skB26, and proteomic insights into cold adaptation.</title>
        <authorList>
            <person name="Watanabe T."/>
            <person name="Kojima H."/>
            <person name="Fukui M."/>
        </authorList>
    </citation>
    <scope>NUCLEOTIDE SEQUENCE [LARGE SCALE GENOMIC DNA]</scope>
    <source>
        <strain evidence="3">skB26</strain>
    </source>
</reference>
<dbReference type="AlphaFoldDB" id="S6AMH8"/>
<dbReference type="HOGENOM" id="CLU_2208699_0_0_4"/>
<accession>S6AMH8</accession>
<gene>
    <name evidence="2" type="ORF">SCD_n02205</name>
</gene>
<feature type="transmembrane region" description="Helical" evidence="1">
    <location>
        <begin position="20"/>
        <end position="43"/>
    </location>
</feature>
<proteinExistence type="predicted"/>